<dbReference type="EMBL" id="DXCH01000253">
    <property type="protein sequence ID" value="HIZ08089.1"/>
    <property type="molecule type" value="Genomic_DNA"/>
</dbReference>
<reference evidence="3" key="1">
    <citation type="journal article" date="2021" name="PeerJ">
        <title>Extensive microbial diversity within the chicken gut microbiome revealed by metagenomics and culture.</title>
        <authorList>
            <person name="Gilroy R."/>
            <person name="Ravi A."/>
            <person name="Getino M."/>
            <person name="Pursley I."/>
            <person name="Horton D.L."/>
            <person name="Alikhan N.F."/>
            <person name="Baker D."/>
            <person name="Gharbi K."/>
            <person name="Hall N."/>
            <person name="Watson M."/>
            <person name="Adriaenssens E.M."/>
            <person name="Foster-Nyarko E."/>
            <person name="Jarju S."/>
            <person name="Secka A."/>
            <person name="Antonio M."/>
            <person name="Oren A."/>
            <person name="Chaudhuri R.R."/>
            <person name="La Ragione R."/>
            <person name="Hildebrand F."/>
            <person name="Pallen M.J."/>
        </authorList>
    </citation>
    <scope>NUCLEOTIDE SEQUENCE</scope>
    <source>
        <strain evidence="3">CHK192-9172</strain>
    </source>
</reference>
<proteinExistence type="inferred from homology"/>
<evidence type="ECO:0000313" key="3">
    <source>
        <dbReference type="EMBL" id="HIZ08089.1"/>
    </source>
</evidence>
<organism evidence="3 4">
    <name type="scientific">Candidatus Eubacterium avistercoris</name>
    <dbReference type="NCBI Taxonomy" id="2838567"/>
    <lineage>
        <taxon>Bacteria</taxon>
        <taxon>Bacillati</taxon>
        <taxon>Bacillota</taxon>
        <taxon>Clostridia</taxon>
        <taxon>Eubacteriales</taxon>
        <taxon>Eubacteriaceae</taxon>
        <taxon>Eubacterium</taxon>
    </lineage>
</organism>
<gene>
    <name evidence="3" type="ORF">IAA08_09160</name>
</gene>
<dbReference type="GO" id="GO:0016407">
    <property type="term" value="F:acetyltransferase activity"/>
    <property type="evidence" value="ECO:0007669"/>
    <property type="project" value="InterPro"/>
</dbReference>
<name>A0A9D2D3Z9_9FIRM</name>
<comment type="caution">
    <text evidence="3">The sequence shown here is derived from an EMBL/GenBank/DDBJ whole genome shotgun (WGS) entry which is preliminary data.</text>
</comment>
<dbReference type="SUPFAM" id="SSF54001">
    <property type="entry name" value="Cysteine proteinases"/>
    <property type="match status" value="1"/>
</dbReference>
<evidence type="ECO:0000313" key="4">
    <source>
        <dbReference type="Proteomes" id="UP000824024"/>
    </source>
</evidence>
<dbReference type="Pfam" id="PF00797">
    <property type="entry name" value="Acetyltransf_2"/>
    <property type="match status" value="1"/>
</dbReference>
<dbReference type="PANTHER" id="PTHR11786">
    <property type="entry name" value="N-HYDROXYARYLAMINE O-ACETYLTRANSFERASE"/>
    <property type="match status" value="1"/>
</dbReference>
<dbReference type="Gene3D" id="3.30.2140.20">
    <property type="match status" value="1"/>
</dbReference>
<dbReference type="InterPro" id="IPR038765">
    <property type="entry name" value="Papain-like_cys_pep_sf"/>
</dbReference>
<evidence type="ECO:0000256" key="2">
    <source>
        <dbReference type="RuleBase" id="RU003452"/>
    </source>
</evidence>
<comment type="similarity">
    <text evidence="1 2">Belongs to the arylamine N-acetyltransferase family.</text>
</comment>
<dbReference type="AlphaFoldDB" id="A0A9D2D3Z9"/>
<protein>
    <submittedName>
        <fullName evidence="3">Arylamine N-acetyltransferase</fullName>
    </submittedName>
</protein>
<dbReference type="InterPro" id="IPR053710">
    <property type="entry name" value="Arylamine_NAT_domain_sf"/>
</dbReference>
<dbReference type="InterPro" id="IPR001447">
    <property type="entry name" value="Arylamine_N-AcTrfase"/>
</dbReference>
<accession>A0A9D2D3Z9</accession>
<dbReference type="PRINTS" id="PR01543">
    <property type="entry name" value="ANATRNSFRASE"/>
</dbReference>
<dbReference type="Proteomes" id="UP000824024">
    <property type="component" value="Unassembled WGS sequence"/>
</dbReference>
<evidence type="ECO:0000256" key="1">
    <source>
        <dbReference type="ARBA" id="ARBA00006547"/>
    </source>
</evidence>
<sequence>MIYTQEQIARYLERIQYDGPLDVSMDTLNGLIYAHQCQIPFENLDVFDFKKEIDLDPQSLYRKLVLNERGGYCFETNGLFYGMITSLGFDAYPCMCRVMFGVEDPADHEIDHRATIVRMDGKKYFCEAGIGAAMPPEALEVAENKWQEMKGYVYCTRTVEEGWYATVRKTKSGGEKMELLFSLLPVHEIDFVRISYALSHSADSKFCRMRVVNRRTPRGYYDLTDDVFTEEADGKKTVVKLSRDEIPGILKEKFHLDISEPLRPL</sequence>
<dbReference type="PANTHER" id="PTHR11786:SF0">
    <property type="entry name" value="ARYLAMINE N-ACETYLTRANSFERASE 4-RELATED"/>
    <property type="match status" value="1"/>
</dbReference>
<reference evidence="3" key="2">
    <citation type="submission" date="2021-04" db="EMBL/GenBank/DDBJ databases">
        <authorList>
            <person name="Gilroy R."/>
        </authorList>
    </citation>
    <scope>NUCLEOTIDE SEQUENCE</scope>
    <source>
        <strain evidence="3">CHK192-9172</strain>
    </source>
</reference>